<evidence type="ECO:0000256" key="3">
    <source>
        <dbReference type="ARBA" id="ARBA00022618"/>
    </source>
</evidence>
<dbReference type="Proteomes" id="UP001501752">
    <property type="component" value="Unassembled WGS sequence"/>
</dbReference>
<reference evidence="8" key="1">
    <citation type="journal article" date="2019" name="Int. J. Syst. Evol. Microbiol.">
        <title>The Global Catalogue of Microorganisms (GCM) 10K type strain sequencing project: providing services to taxonomists for standard genome sequencing and annotation.</title>
        <authorList>
            <consortium name="The Broad Institute Genomics Platform"/>
            <consortium name="The Broad Institute Genome Sequencing Center for Infectious Disease"/>
            <person name="Wu L."/>
            <person name="Ma J."/>
        </authorList>
    </citation>
    <scope>NUCLEOTIDE SEQUENCE [LARGE SCALE GENOMIC DNA]</scope>
    <source>
        <strain evidence="8">JCM 13006</strain>
    </source>
</reference>
<keyword evidence="3" id="KW-0132">Cell division</keyword>
<comment type="similarity">
    <text evidence="2">Belongs to the SsgA family.</text>
</comment>
<keyword evidence="6" id="KW-0131">Cell cycle</keyword>
<keyword evidence="4" id="KW-0749">Sporulation</keyword>
<evidence type="ECO:0000256" key="6">
    <source>
        <dbReference type="ARBA" id="ARBA00023306"/>
    </source>
</evidence>
<evidence type="ECO:0000256" key="4">
    <source>
        <dbReference type="ARBA" id="ARBA00022969"/>
    </source>
</evidence>
<dbReference type="Pfam" id="PF04686">
    <property type="entry name" value="SsgA"/>
    <property type="match status" value="1"/>
</dbReference>
<comment type="caution">
    <text evidence="7">The sequence shown here is derived from an EMBL/GenBank/DDBJ whole genome shotgun (WGS) entry which is preliminary data.</text>
</comment>
<evidence type="ECO:0000313" key="7">
    <source>
        <dbReference type="EMBL" id="GAA4883228.1"/>
    </source>
</evidence>
<dbReference type="EMBL" id="BAABIS010000001">
    <property type="protein sequence ID" value="GAA4883228.1"/>
    <property type="molecule type" value="Genomic_DNA"/>
</dbReference>
<dbReference type="InterPro" id="IPR038658">
    <property type="entry name" value="SsgB_sf"/>
</dbReference>
<evidence type="ECO:0000256" key="5">
    <source>
        <dbReference type="ARBA" id="ARBA00023210"/>
    </source>
</evidence>
<evidence type="ECO:0000256" key="2">
    <source>
        <dbReference type="ARBA" id="ARBA00009323"/>
    </source>
</evidence>
<comment type="subcellular location">
    <subcellularLocation>
        <location evidence="1">Cell septum</location>
    </subcellularLocation>
</comment>
<name>A0ABP9EMV1_9ACTN</name>
<sequence>MPMSAVRPMLVTLPDSDHPHVPILAELRFDTSRPFAACLSFPVAGCDCADDDLAVCWYFSRDLLDEGRYAPAGSGDVRVGPGDAGDVRITLRGPTGQAVISAPGELITAFLADSFALVPAGSESDHLDIDAVVQWILAAG</sequence>
<keyword evidence="8" id="KW-1185">Reference proteome</keyword>
<evidence type="ECO:0000256" key="1">
    <source>
        <dbReference type="ARBA" id="ARBA00004431"/>
    </source>
</evidence>
<protein>
    <submittedName>
        <fullName evidence="7">SsgA family sporulation/cell division regulator</fullName>
    </submittedName>
</protein>
<accession>A0ABP9EMV1</accession>
<dbReference type="InterPro" id="IPR006776">
    <property type="entry name" value="SsgB"/>
</dbReference>
<keyword evidence="5" id="KW-0717">Septation</keyword>
<organism evidence="7 8">
    <name type="scientific">Kitasatospora terrestris</name>
    <dbReference type="NCBI Taxonomy" id="258051"/>
    <lineage>
        <taxon>Bacteria</taxon>
        <taxon>Bacillati</taxon>
        <taxon>Actinomycetota</taxon>
        <taxon>Actinomycetes</taxon>
        <taxon>Kitasatosporales</taxon>
        <taxon>Streptomycetaceae</taxon>
        <taxon>Kitasatospora</taxon>
    </lineage>
</organism>
<dbReference type="Gene3D" id="2.30.31.20">
    <property type="entry name" value="Sporulation-specific cell division protein SsgB"/>
    <property type="match status" value="1"/>
</dbReference>
<evidence type="ECO:0000313" key="8">
    <source>
        <dbReference type="Proteomes" id="UP001501752"/>
    </source>
</evidence>
<gene>
    <name evidence="7" type="ORF">GCM10023235_74680</name>
</gene>
<proteinExistence type="inferred from homology"/>